<name>A0A4R8ZET2_9MICO</name>
<gene>
    <name evidence="1" type="ORF">E3T27_10025</name>
</gene>
<evidence type="ECO:0000313" key="1">
    <source>
        <dbReference type="EMBL" id="TFD25108.1"/>
    </source>
</evidence>
<dbReference type="AlphaFoldDB" id="A0A4R8ZET2"/>
<organism evidence="1 2">
    <name type="scientific">Cryobacterium lyxosi</name>
    <dbReference type="NCBI Taxonomy" id="1259228"/>
    <lineage>
        <taxon>Bacteria</taxon>
        <taxon>Bacillati</taxon>
        <taxon>Actinomycetota</taxon>
        <taxon>Actinomycetes</taxon>
        <taxon>Micrococcales</taxon>
        <taxon>Microbacteriaceae</taxon>
        <taxon>Cryobacterium</taxon>
    </lineage>
</organism>
<keyword evidence="2" id="KW-1185">Reference proteome</keyword>
<evidence type="ECO:0008006" key="3">
    <source>
        <dbReference type="Google" id="ProtNLM"/>
    </source>
</evidence>
<reference evidence="1 2" key="1">
    <citation type="submission" date="2019-03" db="EMBL/GenBank/DDBJ databases">
        <title>Genomics of glacier-inhabiting Cryobacterium strains.</title>
        <authorList>
            <person name="Liu Q."/>
            <person name="Xin Y.-H."/>
        </authorList>
    </citation>
    <scope>NUCLEOTIDE SEQUENCE [LARGE SCALE GENOMIC DNA]</scope>
    <source>
        <strain evidence="1 2">TMT1-1</strain>
    </source>
</reference>
<evidence type="ECO:0000313" key="2">
    <source>
        <dbReference type="Proteomes" id="UP000298424"/>
    </source>
</evidence>
<proteinExistence type="predicted"/>
<dbReference type="RefSeq" id="WP_134572512.1">
    <property type="nucleotide sequence ID" value="NZ_SOGT01000012.1"/>
</dbReference>
<comment type="caution">
    <text evidence="1">The sequence shown here is derived from an EMBL/GenBank/DDBJ whole genome shotgun (WGS) entry which is preliminary data.</text>
</comment>
<sequence>MVLPLMGLPLTVFPLTSLALTPVLPDAARRQFVSELGVRQCDTRAFPLATPIYGLVFLGNGDFLGCLAVSARADVKALQRMLGHASAKETFDTDSDLFAADVDSVAAALNQVTTKMNLAKM</sequence>
<dbReference type="OrthoDB" id="1822491at2"/>
<dbReference type="EMBL" id="SOGT01000012">
    <property type="protein sequence ID" value="TFD25108.1"/>
    <property type="molecule type" value="Genomic_DNA"/>
</dbReference>
<protein>
    <recommendedName>
        <fullName evidence="3">Tyr recombinase domain-containing protein</fullName>
    </recommendedName>
</protein>
<dbReference type="Proteomes" id="UP000298424">
    <property type="component" value="Unassembled WGS sequence"/>
</dbReference>
<accession>A0A4R8ZET2</accession>